<feature type="transmembrane region" description="Helical" evidence="7">
    <location>
        <begin position="191"/>
        <end position="213"/>
    </location>
</feature>
<dbReference type="Pfam" id="PF02653">
    <property type="entry name" value="BPD_transp_2"/>
    <property type="match status" value="1"/>
</dbReference>
<dbReference type="AlphaFoldDB" id="A0A1Y5TBE1"/>
<feature type="region of interest" description="Disordered" evidence="6">
    <location>
        <begin position="1"/>
        <end position="29"/>
    </location>
</feature>
<reference evidence="8 9" key="1">
    <citation type="submission" date="2017-03" db="EMBL/GenBank/DDBJ databases">
        <authorList>
            <person name="Afonso C.L."/>
            <person name="Miller P.J."/>
            <person name="Scott M.A."/>
            <person name="Spackman E."/>
            <person name="Goraichik I."/>
            <person name="Dimitrov K.M."/>
            <person name="Suarez D.L."/>
            <person name="Swayne D.E."/>
        </authorList>
    </citation>
    <scope>NUCLEOTIDE SEQUENCE [LARGE SCALE GENOMIC DNA]</scope>
    <source>
        <strain evidence="8 9">CECT 8620</strain>
    </source>
</reference>
<dbReference type="CDD" id="cd06579">
    <property type="entry name" value="TM_PBP1_transp_AraH_like"/>
    <property type="match status" value="1"/>
</dbReference>
<dbReference type="GO" id="GO:0005886">
    <property type="term" value="C:plasma membrane"/>
    <property type="evidence" value="ECO:0007669"/>
    <property type="project" value="UniProtKB-SubCell"/>
</dbReference>
<evidence type="ECO:0000256" key="2">
    <source>
        <dbReference type="ARBA" id="ARBA00022475"/>
    </source>
</evidence>
<feature type="transmembrane region" description="Helical" evidence="7">
    <location>
        <begin position="50"/>
        <end position="69"/>
    </location>
</feature>
<evidence type="ECO:0000256" key="4">
    <source>
        <dbReference type="ARBA" id="ARBA00022989"/>
    </source>
</evidence>
<keyword evidence="9" id="KW-1185">Reference proteome</keyword>
<keyword evidence="3 7" id="KW-0812">Transmembrane</keyword>
<feature type="transmembrane region" description="Helical" evidence="7">
    <location>
        <begin position="244"/>
        <end position="265"/>
    </location>
</feature>
<dbReference type="RefSeq" id="WP_085837452.1">
    <property type="nucleotide sequence ID" value="NZ_FWFS01000010.1"/>
</dbReference>
<name>A0A1Y5TBE1_9RHOB</name>
<keyword evidence="5 7" id="KW-0472">Membrane</keyword>
<dbReference type="PANTHER" id="PTHR32196">
    <property type="entry name" value="ABC TRANSPORTER PERMEASE PROTEIN YPHD-RELATED-RELATED"/>
    <property type="match status" value="1"/>
</dbReference>
<evidence type="ECO:0000256" key="1">
    <source>
        <dbReference type="ARBA" id="ARBA00004651"/>
    </source>
</evidence>
<dbReference type="GO" id="GO:0022857">
    <property type="term" value="F:transmembrane transporter activity"/>
    <property type="evidence" value="ECO:0007669"/>
    <property type="project" value="InterPro"/>
</dbReference>
<comment type="subcellular location">
    <subcellularLocation>
        <location evidence="1">Cell membrane</location>
        <topology evidence="1">Multi-pass membrane protein</topology>
    </subcellularLocation>
</comment>
<evidence type="ECO:0000256" key="5">
    <source>
        <dbReference type="ARBA" id="ARBA00023136"/>
    </source>
</evidence>
<accession>A0A1Y5TBE1</accession>
<feature type="transmembrane region" description="Helical" evidence="7">
    <location>
        <begin position="298"/>
        <end position="317"/>
    </location>
</feature>
<organism evidence="8 9">
    <name type="scientific">Aquimixticola soesokkakensis</name>
    <dbReference type="NCBI Taxonomy" id="1519096"/>
    <lineage>
        <taxon>Bacteria</taxon>
        <taxon>Pseudomonadati</taxon>
        <taxon>Pseudomonadota</taxon>
        <taxon>Alphaproteobacteria</taxon>
        <taxon>Rhodobacterales</taxon>
        <taxon>Paracoccaceae</taxon>
        <taxon>Aquimixticola</taxon>
    </lineage>
</organism>
<evidence type="ECO:0000313" key="8">
    <source>
        <dbReference type="EMBL" id="SLN60246.1"/>
    </source>
</evidence>
<dbReference type="InterPro" id="IPR001851">
    <property type="entry name" value="ABC_transp_permease"/>
</dbReference>
<dbReference type="Proteomes" id="UP000193862">
    <property type="component" value="Unassembled WGS sequence"/>
</dbReference>
<evidence type="ECO:0000256" key="3">
    <source>
        <dbReference type="ARBA" id="ARBA00022692"/>
    </source>
</evidence>
<keyword evidence="2" id="KW-1003">Cell membrane</keyword>
<gene>
    <name evidence="8" type="primary">alsC_3</name>
    <name evidence="8" type="ORF">AQS8620_02710</name>
</gene>
<feature type="transmembrane region" description="Helical" evidence="7">
    <location>
        <begin position="155"/>
        <end position="179"/>
    </location>
</feature>
<dbReference type="OrthoDB" id="192433at2"/>
<protein>
    <submittedName>
        <fullName evidence="8">D-allose transport system permease protein AlsC</fullName>
    </submittedName>
</protein>
<feature type="compositionally biased region" description="Low complexity" evidence="6">
    <location>
        <begin position="10"/>
        <end position="28"/>
    </location>
</feature>
<feature type="transmembrane region" description="Helical" evidence="7">
    <location>
        <begin position="125"/>
        <end position="143"/>
    </location>
</feature>
<feature type="transmembrane region" description="Helical" evidence="7">
    <location>
        <begin position="75"/>
        <end position="95"/>
    </location>
</feature>
<proteinExistence type="predicted"/>
<evidence type="ECO:0000256" key="7">
    <source>
        <dbReference type="SAM" id="Phobius"/>
    </source>
</evidence>
<feature type="transmembrane region" description="Helical" evidence="7">
    <location>
        <begin position="271"/>
        <end position="291"/>
    </location>
</feature>
<evidence type="ECO:0000256" key="6">
    <source>
        <dbReference type="SAM" id="MobiDB-lite"/>
    </source>
</evidence>
<evidence type="ECO:0000313" key="9">
    <source>
        <dbReference type="Proteomes" id="UP000193862"/>
    </source>
</evidence>
<sequence length="364" mass="37282">MSVKPPMSHAKTGGPLGAAAPKAPLKTARPSSAVPRDVALLVFLRDRGILVLWAVLLIGFAIWNAPYFATANNAMLILSASSVTAVYAAAVAIGLFSGAFDLSLPGVGALASCVTAVALQNFGFAIPLALALGVVIGALCGFVNGWISLKGLNPLIVTIGTLSVTSGLAAKVVGGYSIYGLFQLEFMGSARYFGIPSHAFIVAALYIGLTVFLTQTRAGIRMRAVGGNAEAVRRAGLNERQYRMMGFVFSGTLAGIAGMMTMALVGEASPTASPGVIFTALTAVALAGVSLQGGRGSLPRVLIGALILGTIADGLTIAGVEPYWATVSTGALMIGALLLDKYLTEAISTRLVRISTLNVHDGVK</sequence>
<dbReference type="EMBL" id="FWFS01000010">
    <property type="protein sequence ID" value="SLN60246.1"/>
    <property type="molecule type" value="Genomic_DNA"/>
</dbReference>
<keyword evidence="4 7" id="KW-1133">Transmembrane helix</keyword>